<evidence type="ECO:0000256" key="1">
    <source>
        <dbReference type="ARBA" id="ARBA00004613"/>
    </source>
</evidence>
<dbReference type="EMBL" id="JACIDX010000008">
    <property type="protein sequence ID" value="MBB3955503.1"/>
    <property type="molecule type" value="Genomic_DNA"/>
</dbReference>
<reference evidence="3 4" key="1">
    <citation type="submission" date="2020-08" db="EMBL/GenBank/DDBJ databases">
        <title>Genomic Encyclopedia of Type Strains, Phase IV (KMG-IV): sequencing the most valuable type-strain genomes for metagenomic binning, comparative biology and taxonomic classification.</title>
        <authorList>
            <person name="Goeker M."/>
        </authorList>
    </citation>
    <scope>NUCLEOTIDE SEQUENCE [LARGE SCALE GENOMIC DNA]</scope>
    <source>
        <strain evidence="3 4">DSM 27057</strain>
    </source>
</reference>
<dbReference type="RefSeq" id="WP_183625860.1">
    <property type="nucleotide sequence ID" value="NZ_JACIDX010000008.1"/>
</dbReference>
<evidence type="ECO:0000256" key="2">
    <source>
        <dbReference type="ARBA" id="ARBA00022525"/>
    </source>
</evidence>
<dbReference type="SUPFAM" id="SSF51120">
    <property type="entry name" value="beta-Roll"/>
    <property type="match status" value="5"/>
</dbReference>
<organism evidence="3 4">
    <name type="scientific">Novosphingobium sediminicola</name>
    <dbReference type="NCBI Taxonomy" id="563162"/>
    <lineage>
        <taxon>Bacteria</taxon>
        <taxon>Pseudomonadati</taxon>
        <taxon>Pseudomonadota</taxon>
        <taxon>Alphaproteobacteria</taxon>
        <taxon>Sphingomonadales</taxon>
        <taxon>Sphingomonadaceae</taxon>
        <taxon>Novosphingobium</taxon>
    </lineage>
</organism>
<proteinExistence type="predicted"/>
<dbReference type="InterPro" id="IPR019960">
    <property type="entry name" value="T1SS_VCA0849"/>
</dbReference>
<dbReference type="SUPFAM" id="SSF51126">
    <property type="entry name" value="Pectin lyase-like"/>
    <property type="match status" value="1"/>
</dbReference>
<dbReference type="PANTHER" id="PTHR38340:SF1">
    <property type="entry name" value="S-LAYER PROTEIN"/>
    <property type="match status" value="1"/>
</dbReference>
<dbReference type="InterPro" id="IPR001343">
    <property type="entry name" value="Hemolysn_Ca-bd"/>
</dbReference>
<dbReference type="GO" id="GO:0005576">
    <property type="term" value="C:extracellular region"/>
    <property type="evidence" value="ECO:0007669"/>
    <property type="project" value="UniProtKB-SubCell"/>
</dbReference>
<dbReference type="Proteomes" id="UP000548867">
    <property type="component" value="Unassembled WGS sequence"/>
</dbReference>
<evidence type="ECO:0000313" key="3">
    <source>
        <dbReference type="EMBL" id="MBB3955503.1"/>
    </source>
</evidence>
<evidence type="ECO:0000313" key="4">
    <source>
        <dbReference type="Proteomes" id="UP000548867"/>
    </source>
</evidence>
<dbReference type="NCBIfam" id="TIGR03661">
    <property type="entry name" value="T1SS_VCA0849"/>
    <property type="match status" value="2"/>
</dbReference>
<dbReference type="InterPro" id="IPR018511">
    <property type="entry name" value="Hemolysin-typ_Ca-bd_CS"/>
</dbReference>
<dbReference type="PANTHER" id="PTHR38340">
    <property type="entry name" value="S-LAYER PROTEIN"/>
    <property type="match status" value="1"/>
</dbReference>
<accession>A0A7W6CFB6</accession>
<dbReference type="InterPro" id="IPR011050">
    <property type="entry name" value="Pectin_lyase_fold/virulence"/>
</dbReference>
<dbReference type="Gene3D" id="2.150.10.10">
    <property type="entry name" value="Serralysin-like metalloprotease, C-terminal"/>
    <property type="match status" value="4"/>
</dbReference>
<dbReference type="InterPro" id="IPR011049">
    <property type="entry name" value="Serralysin-like_metalloprot_C"/>
</dbReference>
<dbReference type="InterPro" id="IPR050557">
    <property type="entry name" value="RTX_toxin/Mannuronan_C5-epim"/>
</dbReference>
<keyword evidence="4" id="KW-1185">Reference proteome</keyword>
<dbReference type="GO" id="GO:0005509">
    <property type="term" value="F:calcium ion binding"/>
    <property type="evidence" value="ECO:0007669"/>
    <property type="project" value="InterPro"/>
</dbReference>
<dbReference type="AlphaFoldDB" id="A0A7W6CFB6"/>
<keyword evidence="2" id="KW-0964">Secreted</keyword>
<dbReference type="Pfam" id="PF00353">
    <property type="entry name" value="HemolysinCabind"/>
    <property type="match status" value="7"/>
</dbReference>
<sequence>MTTQTFTSVVYIAANATEADLQKAINSIADGGKIVLAQNSTIAITQGLCIDVSQKSITIDLNGSTLQQAGDCTVVTIKGSSDALTSATLAQTADGNTVATYAGAGSAVKVGDWVKVTADDQISNDQGATTHMGQAMKVVAVDGDKVTLSGSLIDAGSYQTNVRVAGINSGTAVFENGTVRGDQTHPTWEQDLVEIRSTVGTVVSGVTVRDGNSMGINFVGSVNGSVTQSAAINLTDDTDNGHYGYGVHSASSWNTSVDGFYAENVRHAVDDNAVGFDGSVKDPTKYGADYGLTATNVVAYATSTFAFSWHTEGRYGSYHDSVVIDSPGVLGMRGAYNNAYNISGSGNKDGVMFFEYGDGDGRDIVVSNINLIDQGRYGIYTRGDVVGNLVSDSNFQTAVNKFNPNAQTTMNDSTLTVAATTAGTVQTGTSGDDRLLGNDFVDTLSGGAGRDYIWGGVGADKLTGGAGADRFAYIDIKEAGDTITDFTAKDGDVIDLSAMAHHYNWTGDVFANGYVRFLASGANTLVQVDIDGGANNFVTLATLTGVTASSLTASAVSLETVVSDYATAATFNGVKLAGTTGDDALVGGAANDRLDGGAGNDILTGGAGGDVLIGGAGFNYAGYQTATSGVLANLLTPGMNTGDAAGDTYSQIQGLIGSNFNDQLIANHGATKLYGGAGNDYLLGLDGSDTLYGGAGNDTIYGATGNDTISGGSGNDVLDGEQGYNTLTGGAGADAFQFSVVDNQKDIITDFSGKDGDYIDLSVLASMYGWQGNLQTNGYVRFVASGSDTLLQVDTDGGANSWTTLAVLNGVSSSSLTAPTVGTDYVARIYGNGGVVNTSTADDLLPTAKALATVATTGLKDMSGNDLLTGTSANDTLDGGAGNDTLNGGAGDDTLIGGAGADVLNGGTGTDFASYQTATAGVTASLSDAGINTGDAAGDVYAQIEGLVGSEYADHLYGGSTATIIYGGGGNDFIKGYEGANKFYGDDGNDTLYGGNGNDVLDGGAGNDLLDGEAGYNTLTGGAGADTFQFTVNDGQKDTITDFVHGEDMIAISRAAFGLGDAVSANLVASKAAMATGVAAFYFDSGLHTLYFDADGKGGAAAVAVATLNNVDTFNASDVVLF</sequence>
<protein>
    <submittedName>
        <fullName evidence="3">Ca2+-binding RTX toxin-like protein</fullName>
    </submittedName>
</protein>
<comment type="subcellular location">
    <subcellularLocation>
        <location evidence="1">Secreted</location>
    </subcellularLocation>
</comment>
<dbReference type="PRINTS" id="PR00313">
    <property type="entry name" value="CABNDNGRPT"/>
</dbReference>
<comment type="caution">
    <text evidence="3">The sequence shown here is derived from an EMBL/GenBank/DDBJ whole genome shotgun (WGS) entry which is preliminary data.</text>
</comment>
<name>A0A7W6CFB6_9SPHN</name>
<gene>
    <name evidence="3" type="ORF">GGR38_002457</name>
</gene>
<dbReference type="PROSITE" id="PS00330">
    <property type="entry name" value="HEMOLYSIN_CALCIUM"/>
    <property type="match status" value="8"/>
</dbReference>